<dbReference type="InterPro" id="IPR043519">
    <property type="entry name" value="NT_sf"/>
</dbReference>
<dbReference type="Pfam" id="PF02410">
    <property type="entry name" value="RsfS"/>
    <property type="match status" value="1"/>
</dbReference>
<dbReference type="GO" id="GO:0017148">
    <property type="term" value="P:negative regulation of translation"/>
    <property type="evidence" value="ECO:0007669"/>
    <property type="project" value="TreeGrafter"/>
</dbReference>
<sequence length="105" mass="12057">MQEKLNTITNAIEDLKGKEVIIFNVAKKTSEMSYIVIATGNSKQHIASIANNVRQEVKLKDFFVKPLEGETTDWILVDCGDIVVHIMTQTSREFYNLEKLWKIIE</sequence>
<comment type="similarity">
    <text evidence="1">Belongs to the Iojap/RsfS family.</text>
</comment>
<dbReference type="PANTHER" id="PTHR21043">
    <property type="entry name" value="IOJAP SUPERFAMILY ORTHOLOG"/>
    <property type="match status" value="1"/>
</dbReference>
<dbReference type="InterPro" id="IPR004394">
    <property type="entry name" value="Iojap/RsfS/C7orf30"/>
</dbReference>
<dbReference type="Gene3D" id="3.30.460.10">
    <property type="entry name" value="Beta Polymerase, domain 2"/>
    <property type="match status" value="1"/>
</dbReference>
<dbReference type="AlphaFoldDB" id="A0A1W1BPU1"/>
<dbReference type="NCBIfam" id="TIGR00090">
    <property type="entry name" value="rsfS_iojap_ybeB"/>
    <property type="match status" value="1"/>
</dbReference>
<dbReference type="HAMAP" id="MF_01477">
    <property type="entry name" value="Iojap_RsfS"/>
    <property type="match status" value="1"/>
</dbReference>
<dbReference type="SUPFAM" id="SSF81301">
    <property type="entry name" value="Nucleotidyltransferase"/>
    <property type="match status" value="1"/>
</dbReference>
<gene>
    <name evidence="2" type="ORF">MNB_SUP05-5-364</name>
</gene>
<proteinExistence type="inferred from homology"/>
<protein>
    <submittedName>
        <fullName evidence="2">Iojap protein</fullName>
    </submittedName>
</protein>
<reference evidence="2" key="1">
    <citation type="submission" date="2016-10" db="EMBL/GenBank/DDBJ databases">
        <authorList>
            <person name="de Groot N.N."/>
        </authorList>
    </citation>
    <scope>NUCLEOTIDE SEQUENCE</scope>
</reference>
<dbReference type="GO" id="GO:0043023">
    <property type="term" value="F:ribosomal large subunit binding"/>
    <property type="evidence" value="ECO:0007669"/>
    <property type="project" value="TreeGrafter"/>
</dbReference>
<dbReference type="EMBL" id="FPHJ01000014">
    <property type="protein sequence ID" value="SFV55492.1"/>
    <property type="molecule type" value="Genomic_DNA"/>
</dbReference>
<organism evidence="2">
    <name type="scientific">hydrothermal vent metagenome</name>
    <dbReference type="NCBI Taxonomy" id="652676"/>
    <lineage>
        <taxon>unclassified sequences</taxon>
        <taxon>metagenomes</taxon>
        <taxon>ecological metagenomes</taxon>
    </lineage>
</organism>
<dbReference type="PANTHER" id="PTHR21043:SF0">
    <property type="entry name" value="MITOCHONDRIAL ASSEMBLY OF RIBOSOMAL LARGE SUBUNIT PROTEIN 1"/>
    <property type="match status" value="1"/>
</dbReference>
<accession>A0A1W1BPU1</accession>
<evidence type="ECO:0000313" key="2">
    <source>
        <dbReference type="EMBL" id="SFV55492.1"/>
    </source>
</evidence>
<dbReference type="GO" id="GO:0090071">
    <property type="term" value="P:negative regulation of ribosome biogenesis"/>
    <property type="evidence" value="ECO:0007669"/>
    <property type="project" value="TreeGrafter"/>
</dbReference>
<evidence type="ECO:0000256" key="1">
    <source>
        <dbReference type="ARBA" id="ARBA00010574"/>
    </source>
</evidence>
<name>A0A1W1BPU1_9ZZZZ</name>